<evidence type="ECO:0000259" key="6">
    <source>
        <dbReference type="Pfam" id="PF00345"/>
    </source>
</evidence>
<proteinExistence type="inferred from homology"/>
<dbReference type="Gene3D" id="2.60.40.10">
    <property type="entry name" value="Immunoglobulins"/>
    <property type="match status" value="1"/>
</dbReference>
<keyword evidence="3" id="KW-0732">Signal</keyword>
<feature type="domain" description="Pili assembly chaperone N-terminal" evidence="6">
    <location>
        <begin position="45"/>
        <end position="158"/>
    </location>
</feature>
<evidence type="ECO:0000256" key="4">
    <source>
        <dbReference type="ARBA" id="ARBA00022764"/>
    </source>
</evidence>
<dbReference type="Proteomes" id="UP000007437">
    <property type="component" value="Chromosome"/>
</dbReference>
<evidence type="ECO:0000256" key="2">
    <source>
        <dbReference type="ARBA" id="ARBA00007399"/>
    </source>
</evidence>
<dbReference type="GO" id="GO:0030288">
    <property type="term" value="C:outer membrane-bounded periplasmic space"/>
    <property type="evidence" value="ECO:0007669"/>
    <property type="project" value="InterPro"/>
</dbReference>
<evidence type="ECO:0000256" key="5">
    <source>
        <dbReference type="ARBA" id="ARBA00023186"/>
    </source>
</evidence>
<dbReference type="SUPFAM" id="SSF49354">
    <property type="entry name" value="PapD-like"/>
    <property type="match status" value="1"/>
</dbReference>
<dbReference type="GO" id="GO:0071555">
    <property type="term" value="P:cell wall organization"/>
    <property type="evidence" value="ECO:0007669"/>
    <property type="project" value="InterPro"/>
</dbReference>
<reference evidence="7 8" key="1">
    <citation type="journal article" date="2011" name="J. Bacteriol.">
        <title>Complete genome sequence of Burkholderia rhizoxinica, an endosymbiont of Rhizopus microsporus.</title>
        <authorList>
            <person name="Lackner G."/>
            <person name="Moebius N."/>
            <person name="Partida-Martinez L."/>
            <person name="Hertweck C."/>
        </authorList>
    </citation>
    <scope>NUCLEOTIDE SEQUENCE [LARGE SCALE GENOMIC DNA]</scope>
    <source>
        <strain evidence="8">DSM 19002 / CIP 109453 / HKI 454</strain>
    </source>
</reference>
<dbReference type="PANTHER" id="PTHR30251:SF3">
    <property type="entry name" value="FIMBRIAL CHAPARONE PROTEIN"/>
    <property type="match status" value="1"/>
</dbReference>
<keyword evidence="4" id="KW-0574">Periplasm</keyword>
<dbReference type="PANTHER" id="PTHR30251">
    <property type="entry name" value="PILUS ASSEMBLY CHAPERONE"/>
    <property type="match status" value="1"/>
</dbReference>
<dbReference type="HOGENOM" id="CLU_070768_1_2_4"/>
<dbReference type="InterPro" id="IPR050643">
    <property type="entry name" value="Periplasmic_pilus_chap"/>
</dbReference>
<comment type="similarity">
    <text evidence="2">Belongs to the periplasmic pilus chaperone family.</text>
</comment>
<dbReference type="AlphaFoldDB" id="E5ALD3"/>
<organism evidence="7 8">
    <name type="scientific">Mycetohabitans rhizoxinica (strain DSM 19002 / CIP 109453 / HKI 454)</name>
    <name type="common">Paraburkholderia rhizoxinica</name>
    <dbReference type="NCBI Taxonomy" id="882378"/>
    <lineage>
        <taxon>Bacteria</taxon>
        <taxon>Pseudomonadati</taxon>
        <taxon>Pseudomonadota</taxon>
        <taxon>Betaproteobacteria</taxon>
        <taxon>Burkholderiales</taxon>
        <taxon>Burkholderiaceae</taxon>
        <taxon>Mycetohabitans</taxon>
    </lineage>
</organism>
<accession>E5ALD3</accession>
<name>E5ALD3_MYCRK</name>
<keyword evidence="5" id="KW-0143">Chaperone</keyword>
<evidence type="ECO:0000256" key="1">
    <source>
        <dbReference type="ARBA" id="ARBA00004418"/>
    </source>
</evidence>
<sequence>MHQAVLSRRNFKLNVLKYWRAAVCAIQALVCAYLGMGPHYAAAVGVVPETSAVLIDENSGEAAIKVRNTDAHPIILHTAIIDTKEDPARLIVATPLAARLEPGESQLVRFMLINKEPLKYERMKRVVFEGLPPELSSHNAVDLIVRQDLPVIVKPAALPVDKEPWKRLTAQVRDGVVTLSNPSDYVVRLEQRAQILPQKTMVTLSRRYILPGEQVLVGKARQAGAKTIRLFPMTRYGYTASAYDLQVTASH</sequence>
<dbReference type="InterPro" id="IPR013783">
    <property type="entry name" value="Ig-like_fold"/>
</dbReference>
<dbReference type="eggNOG" id="COG3121">
    <property type="taxonomic scope" value="Bacteria"/>
</dbReference>
<dbReference type="NCBIfam" id="NF007392">
    <property type="entry name" value="PRK09918.1"/>
    <property type="match status" value="1"/>
</dbReference>
<dbReference type="InterPro" id="IPR016147">
    <property type="entry name" value="Pili_assmbl_chaperone_N"/>
</dbReference>
<dbReference type="SUPFAM" id="SSF49584">
    <property type="entry name" value="Periplasmic chaperone C-domain"/>
    <property type="match status" value="1"/>
</dbReference>
<dbReference type="KEGG" id="brh:RBRH_01935"/>
<gene>
    <name evidence="7" type="ordered locus">RBRH_01935</name>
</gene>
<dbReference type="Pfam" id="PF00345">
    <property type="entry name" value="PapD_N"/>
    <property type="match status" value="1"/>
</dbReference>
<dbReference type="InterPro" id="IPR008962">
    <property type="entry name" value="PapD-like_sf"/>
</dbReference>
<evidence type="ECO:0000313" key="8">
    <source>
        <dbReference type="Proteomes" id="UP000007437"/>
    </source>
</evidence>
<dbReference type="EMBL" id="FR687359">
    <property type="protein sequence ID" value="CBW73806.1"/>
    <property type="molecule type" value="Genomic_DNA"/>
</dbReference>
<comment type="subcellular location">
    <subcellularLocation>
        <location evidence="1">Periplasm</location>
    </subcellularLocation>
</comment>
<evidence type="ECO:0000256" key="3">
    <source>
        <dbReference type="ARBA" id="ARBA00022729"/>
    </source>
</evidence>
<evidence type="ECO:0000313" key="7">
    <source>
        <dbReference type="EMBL" id="CBW73806.1"/>
    </source>
</evidence>
<dbReference type="STRING" id="882378.RBRH_01935"/>
<protein>
    <submittedName>
        <fullName evidence="7">Gram-negative pili assembly chaperone</fullName>
    </submittedName>
</protein>
<dbReference type="InterPro" id="IPR036316">
    <property type="entry name" value="Pili_assmbl_chap_C_dom_sf"/>
</dbReference>